<dbReference type="STRING" id="391625.PPSIR1_26973"/>
<gene>
    <name evidence="2" type="ORF">PPSIR1_26973</name>
</gene>
<accession>A6GD98</accession>
<feature type="region of interest" description="Disordered" evidence="1">
    <location>
        <begin position="1"/>
        <end position="70"/>
    </location>
</feature>
<dbReference type="AlphaFoldDB" id="A6GD98"/>
<dbReference type="Proteomes" id="UP000005801">
    <property type="component" value="Unassembled WGS sequence"/>
</dbReference>
<dbReference type="OrthoDB" id="9845616at2"/>
<dbReference type="RefSeq" id="WP_006974689.1">
    <property type="nucleotide sequence ID" value="NZ_ABCS01000071.1"/>
</dbReference>
<feature type="compositionally biased region" description="Basic and acidic residues" evidence="1">
    <location>
        <begin position="23"/>
        <end position="39"/>
    </location>
</feature>
<evidence type="ECO:0000313" key="3">
    <source>
        <dbReference type="Proteomes" id="UP000005801"/>
    </source>
</evidence>
<evidence type="ECO:0000313" key="2">
    <source>
        <dbReference type="EMBL" id="EDM76173.1"/>
    </source>
</evidence>
<keyword evidence="3" id="KW-1185">Reference proteome</keyword>
<sequence length="171" mass="19192">MGLLDRIFTTLGLRSTPPEPADDAAKTDAADAKSSDEAPKSSSPLESLDELTPTEPGERDPELEAKDDPGTFEFATDIARYFTAEFRIEQAWRNKERREKLFGEYSIRDTAHWFQIQATFQRWLKSDEGRAKYPTDAALSQARMTTTQTVSMDELNLLVAEAKAAKAEREG</sequence>
<name>A6GD98_9BACT</name>
<organism evidence="2 3">
    <name type="scientific">Plesiocystis pacifica SIR-1</name>
    <dbReference type="NCBI Taxonomy" id="391625"/>
    <lineage>
        <taxon>Bacteria</taxon>
        <taxon>Pseudomonadati</taxon>
        <taxon>Myxococcota</taxon>
        <taxon>Polyangia</taxon>
        <taxon>Nannocystales</taxon>
        <taxon>Nannocystaceae</taxon>
        <taxon>Plesiocystis</taxon>
    </lineage>
</organism>
<reference evidence="2 3" key="1">
    <citation type="submission" date="2007-06" db="EMBL/GenBank/DDBJ databases">
        <authorList>
            <person name="Shimkets L."/>
            <person name="Ferriera S."/>
            <person name="Johnson J."/>
            <person name="Kravitz S."/>
            <person name="Beeson K."/>
            <person name="Sutton G."/>
            <person name="Rogers Y.-H."/>
            <person name="Friedman R."/>
            <person name="Frazier M."/>
            <person name="Venter J.C."/>
        </authorList>
    </citation>
    <scope>NUCLEOTIDE SEQUENCE [LARGE SCALE GENOMIC DNA]</scope>
    <source>
        <strain evidence="2 3">SIR-1</strain>
    </source>
</reference>
<feature type="compositionally biased region" description="Basic and acidic residues" evidence="1">
    <location>
        <begin position="56"/>
        <end position="69"/>
    </location>
</feature>
<evidence type="ECO:0000256" key="1">
    <source>
        <dbReference type="SAM" id="MobiDB-lite"/>
    </source>
</evidence>
<proteinExistence type="predicted"/>
<protein>
    <submittedName>
        <fullName evidence="2">Uncharacterized protein</fullName>
    </submittedName>
</protein>
<dbReference type="EMBL" id="ABCS01000071">
    <property type="protein sequence ID" value="EDM76173.1"/>
    <property type="molecule type" value="Genomic_DNA"/>
</dbReference>
<comment type="caution">
    <text evidence="2">The sequence shown here is derived from an EMBL/GenBank/DDBJ whole genome shotgun (WGS) entry which is preliminary data.</text>
</comment>